<dbReference type="Pfam" id="PF13416">
    <property type="entry name" value="SBP_bac_8"/>
    <property type="match status" value="1"/>
</dbReference>
<gene>
    <name evidence="4" type="ORF">SAE02_19590</name>
</gene>
<dbReference type="GO" id="GO:0055052">
    <property type="term" value="C:ATP-binding cassette (ABC) transporter complex, substrate-binding subunit-containing"/>
    <property type="evidence" value="ECO:0007669"/>
    <property type="project" value="TreeGrafter"/>
</dbReference>
<keyword evidence="5" id="KW-1185">Reference proteome</keyword>
<dbReference type="PANTHER" id="PTHR30061">
    <property type="entry name" value="MALTOSE-BINDING PERIPLASMIC PROTEIN"/>
    <property type="match status" value="1"/>
</dbReference>
<dbReference type="EMBL" id="BJYZ01000007">
    <property type="protein sequence ID" value="GEO37811.1"/>
    <property type="molecule type" value="Genomic_DNA"/>
</dbReference>
<reference evidence="4 5" key="1">
    <citation type="submission" date="2019-07" db="EMBL/GenBank/DDBJ databases">
        <title>Whole genome shotgun sequence of Skermanella aerolata NBRC 106429.</title>
        <authorList>
            <person name="Hosoyama A."/>
            <person name="Uohara A."/>
            <person name="Ohji S."/>
            <person name="Ichikawa N."/>
        </authorList>
    </citation>
    <scope>NUCLEOTIDE SEQUENCE [LARGE SCALE GENOMIC DNA]</scope>
    <source>
        <strain evidence="4 5">NBRC 106429</strain>
    </source>
</reference>
<sequence length="421" mass="46858">MSMRRLRDIIGGSLIALGIAVSGAGSAQAVEIEYWQYVFDTRVKAMNRLIEEFQAANPGITVKHTTFPYADYQTKVIASASAGIGPDVVQLFYGWLDLFVNAKLVQPLPKDTFPTEAIEKDFFPIVQAMKRNGEYYALPTAVRSLALFYNKKLFQEAGLDPAKPPQTLTELLDAAKKTVKMESGNMVSAGITMDMAGQDHQWWREVLVRQYGGVPYSDDYRKVTYNDKAGADALKFYTDLQTSEKVGQMGFMDEGQAAFRAGRAAMTIDGTFRIGSFKTIKDFEWGVAELPANAEGMRSNYASYWTNAITAKAKGEKLEAAKKFLAFVSSPKAMELWLDAVGELPARREVAQKPQYMNDPVYGPFLKALDYSKVTLFVDEQAQRQITMDMTNRVLIQGQEPQAAVDQAAKEEQALIDRVAK</sequence>
<evidence type="ECO:0000313" key="5">
    <source>
        <dbReference type="Proteomes" id="UP000321523"/>
    </source>
</evidence>
<name>A0A512DMW3_9PROT</name>
<dbReference type="RefSeq" id="WP_211099222.1">
    <property type="nucleotide sequence ID" value="NZ_JBNPXK010000002.1"/>
</dbReference>
<dbReference type="GO" id="GO:0015768">
    <property type="term" value="P:maltose transport"/>
    <property type="evidence" value="ECO:0007669"/>
    <property type="project" value="TreeGrafter"/>
</dbReference>
<keyword evidence="3" id="KW-0732">Signal</keyword>
<evidence type="ECO:0000256" key="1">
    <source>
        <dbReference type="ARBA" id="ARBA00008520"/>
    </source>
</evidence>
<evidence type="ECO:0000256" key="2">
    <source>
        <dbReference type="ARBA" id="ARBA00022448"/>
    </source>
</evidence>
<comment type="caution">
    <text evidence="4">The sequence shown here is derived from an EMBL/GenBank/DDBJ whole genome shotgun (WGS) entry which is preliminary data.</text>
</comment>
<comment type="similarity">
    <text evidence="1">Belongs to the bacterial solute-binding protein 1 family.</text>
</comment>
<dbReference type="CDD" id="cd14749">
    <property type="entry name" value="PBP2_XBP1_like"/>
    <property type="match status" value="1"/>
</dbReference>
<evidence type="ECO:0000256" key="3">
    <source>
        <dbReference type="ARBA" id="ARBA00022729"/>
    </source>
</evidence>
<dbReference type="AlphaFoldDB" id="A0A512DMW3"/>
<accession>A0A512DMW3</accession>
<dbReference type="InterPro" id="IPR006059">
    <property type="entry name" value="SBP"/>
</dbReference>
<dbReference type="Proteomes" id="UP000321523">
    <property type="component" value="Unassembled WGS sequence"/>
</dbReference>
<dbReference type="Gene3D" id="3.40.190.10">
    <property type="entry name" value="Periplasmic binding protein-like II"/>
    <property type="match status" value="1"/>
</dbReference>
<proteinExistence type="inferred from homology"/>
<dbReference type="SUPFAM" id="SSF53850">
    <property type="entry name" value="Periplasmic binding protein-like II"/>
    <property type="match status" value="1"/>
</dbReference>
<dbReference type="PANTHER" id="PTHR30061:SF50">
    <property type="entry name" value="MALTOSE_MALTODEXTRIN-BINDING PERIPLASMIC PROTEIN"/>
    <property type="match status" value="1"/>
</dbReference>
<keyword evidence="2" id="KW-0813">Transport</keyword>
<dbReference type="GO" id="GO:0042956">
    <property type="term" value="P:maltodextrin transmembrane transport"/>
    <property type="evidence" value="ECO:0007669"/>
    <property type="project" value="TreeGrafter"/>
</dbReference>
<protein>
    <submittedName>
        <fullName evidence="4">Sugar ABC transporter substrate-binding protein</fullName>
    </submittedName>
</protein>
<evidence type="ECO:0000313" key="4">
    <source>
        <dbReference type="EMBL" id="GEO37811.1"/>
    </source>
</evidence>
<organism evidence="4 5">
    <name type="scientific">Skermanella aerolata</name>
    <dbReference type="NCBI Taxonomy" id="393310"/>
    <lineage>
        <taxon>Bacteria</taxon>
        <taxon>Pseudomonadati</taxon>
        <taxon>Pseudomonadota</taxon>
        <taxon>Alphaproteobacteria</taxon>
        <taxon>Rhodospirillales</taxon>
        <taxon>Azospirillaceae</taxon>
        <taxon>Skermanella</taxon>
    </lineage>
</organism>
<dbReference type="GO" id="GO:1901982">
    <property type="term" value="F:maltose binding"/>
    <property type="evidence" value="ECO:0007669"/>
    <property type="project" value="TreeGrafter"/>
</dbReference>